<reference evidence="2" key="2">
    <citation type="submission" date="2022-06" db="UniProtKB">
        <authorList>
            <consortium name="EnsemblMetazoa"/>
        </authorList>
    </citation>
    <scope>IDENTIFICATION</scope>
</reference>
<evidence type="ECO:0000259" key="1">
    <source>
        <dbReference type="Pfam" id="PF23626"/>
    </source>
</evidence>
<dbReference type="Proteomes" id="UP000024404">
    <property type="component" value="Unassembled WGS sequence"/>
</dbReference>
<sequence>MRIEVEKCANPSKPTNEKNLLTAEECSLIRKFVGIFNIANPVEWIRLNCSVARIYFTESSCEHMQKLFASCFQ</sequence>
<feature type="domain" description="aECM cysteine-cradle" evidence="1">
    <location>
        <begin position="22"/>
        <end position="73"/>
    </location>
</feature>
<dbReference type="InterPro" id="IPR055352">
    <property type="entry name" value="CCD_aECM"/>
</dbReference>
<name>A0A8R1XTI3_ONCVO</name>
<dbReference type="PANTHER" id="PTHR37435">
    <property type="entry name" value="PROTEIN CBG14344"/>
    <property type="match status" value="1"/>
</dbReference>
<proteinExistence type="predicted"/>
<keyword evidence="3" id="KW-1185">Reference proteome</keyword>
<accession>A0A8R1XTI3</accession>
<dbReference type="Pfam" id="PF23626">
    <property type="entry name" value="CCD_aECM"/>
    <property type="match status" value="1"/>
</dbReference>
<evidence type="ECO:0000313" key="2">
    <source>
        <dbReference type="EnsemblMetazoa" id="OVOC2417.1"/>
    </source>
</evidence>
<dbReference type="AlphaFoldDB" id="A0A8R1XTI3"/>
<reference evidence="3" key="1">
    <citation type="submission" date="2013-10" db="EMBL/GenBank/DDBJ databases">
        <title>Genome sequencing of Onchocerca volvulus.</title>
        <authorList>
            <person name="Cotton J."/>
            <person name="Tsai J."/>
            <person name="Stanley E."/>
            <person name="Tracey A."/>
            <person name="Holroyd N."/>
            <person name="Lustigman S."/>
            <person name="Berriman M."/>
        </authorList>
    </citation>
    <scope>NUCLEOTIDE SEQUENCE</scope>
</reference>
<organism evidence="2 3">
    <name type="scientific">Onchocerca volvulus</name>
    <dbReference type="NCBI Taxonomy" id="6282"/>
    <lineage>
        <taxon>Eukaryota</taxon>
        <taxon>Metazoa</taxon>
        <taxon>Ecdysozoa</taxon>
        <taxon>Nematoda</taxon>
        <taxon>Chromadorea</taxon>
        <taxon>Rhabditida</taxon>
        <taxon>Spirurina</taxon>
        <taxon>Spiruromorpha</taxon>
        <taxon>Filarioidea</taxon>
        <taxon>Onchocercidae</taxon>
        <taxon>Onchocerca</taxon>
    </lineage>
</organism>
<protein>
    <recommendedName>
        <fullName evidence="1">aECM cysteine-cradle domain-containing protein</fullName>
    </recommendedName>
</protein>
<dbReference type="EnsemblMetazoa" id="OVOC2417.1">
    <property type="protein sequence ID" value="OVOC2417.1"/>
    <property type="gene ID" value="WBGene00239226"/>
</dbReference>
<evidence type="ECO:0000313" key="3">
    <source>
        <dbReference type="Proteomes" id="UP000024404"/>
    </source>
</evidence>
<dbReference type="EMBL" id="CMVM020000074">
    <property type="status" value="NOT_ANNOTATED_CDS"/>
    <property type="molecule type" value="Genomic_DNA"/>
</dbReference>